<gene>
    <name evidence="2" type="ORF">ACFQHK_08295</name>
</gene>
<evidence type="ECO:0000313" key="2">
    <source>
        <dbReference type="EMBL" id="MFC6836509.1"/>
    </source>
</evidence>
<dbReference type="RefSeq" id="WP_304448192.1">
    <property type="nucleotide sequence ID" value="NZ_JARRAH010000001.1"/>
</dbReference>
<proteinExistence type="predicted"/>
<sequence>MTLRVVLAVLLTVALVGVSLPAIDRAGVAASDAALDRRADGLATAAENVCLDSAPVAPGTPGARRSVPVTLPERSLARAGVERVRIDAGGVHWRVRGAPPDDRRFDVPVVVDADPLVLRGAGTHRLSLTCERRPDHPDGVAVLRRA</sequence>
<keyword evidence="3" id="KW-1185">Reference proteome</keyword>
<organism evidence="2 3">
    <name type="scientific">Halomarina ordinaria</name>
    <dbReference type="NCBI Taxonomy" id="3033939"/>
    <lineage>
        <taxon>Archaea</taxon>
        <taxon>Methanobacteriati</taxon>
        <taxon>Methanobacteriota</taxon>
        <taxon>Stenosarchaea group</taxon>
        <taxon>Halobacteria</taxon>
        <taxon>Halobacteriales</taxon>
        <taxon>Natronomonadaceae</taxon>
        <taxon>Halomarina</taxon>
    </lineage>
</organism>
<evidence type="ECO:0000259" key="1">
    <source>
        <dbReference type="Pfam" id="PF23993"/>
    </source>
</evidence>
<name>A0ABD5U7K8_9EURY</name>
<comment type="caution">
    <text evidence="2">The sequence shown here is derived from an EMBL/GenBank/DDBJ whole genome shotgun (WGS) entry which is preliminary data.</text>
</comment>
<dbReference type="Pfam" id="PF23993">
    <property type="entry name" value="DUF7311"/>
    <property type="match status" value="1"/>
</dbReference>
<accession>A0ABD5U7K8</accession>
<protein>
    <recommendedName>
        <fullName evidence="1">DUF7311 domain-containing protein</fullName>
    </recommendedName>
</protein>
<reference evidence="2 3" key="1">
    <citation type="journal article" date="2019" name="Int. J. Syst. Evol. Microbiol.">
        <title>The Global Catalogue of Microorganisms (GCM) 10K type strain sequencing project: providing services to taxonomists for standard genome sequencing and annotation.</title>
        <authorList>
            <consortium name="The Broad Institute Genomics Platform"/>
            <consortium name="The Broad Institute Genome Sequencing Center for Infectious Disease"/>
            <person name="Wu L."/>
            <person name="Ma J."/>
        </authorList>
    </citation>
    <scope>NUCLEOTIDE SEQUENCE [LARGE SCALE GENOMIC DNA]</scope>
    <source>
        <strain evidence="2 3">PSRA2</strain>
    </source>
</reference>
<dbReference type="EMBL" id="JBHSXM010000001">
    <property type="protein sequence ID" value="MFC6836509.1"/>
    <property type="molecule type" value="Genomic_DNA"/>
</dbReference>
<feature type="domain" description="DUF7311" evidence="1">
    <location>
        <begin position="3"/>
        <end position="137"/>
    </location>
</feature>
<dbReference type="InterPro" id="IPR055735">
    <property type="entry name" value="DUF7311"/>
</dbReference>
<dbReference type="Proteomes" id="UP001596406">
    <property type="component" value="Unassembled WGS sequence"/>
</dbReference>
<dbReference type="AlphaFoldDB" id="A0ABD5U7K8"/>
<evidence type="ECO:0000313" key="3">
    <source>
        <dbReference type="Proteomes" id="UP001596406"/>
    </source>
</evidence>